<dbReference type="AlphaFoldDB" id="A0A453T649"/>
<reference evidence="2" key="3">
    <citation type="journal article" date="2017" name="Nature">
        <title>Genome sequence of the progenitor of the wheat D genome Aegilops tauschii.</title>
        <authorList>
            <person name="Luo M.C."/>
            <person name="Gu Y.Q."/>
            <person name="Puiu D."/>
            <person name="Wang H."/>
            <person name="Twardziok S.O."/>
            <person name="Deal K.R."/>
            <person name="Huo N."/>
            <person name="Zhu T."/>
            <person name="Wang L."/>
            <person name="Wang Y."/>
            <person name="McGuire P.E."/>
            <person name="Liu S."/>
            <person name="Long H."/>
            <person name="Ramasamy R.K."/>
            <person name="Rodriguez J.C."/>
            <person name="Van S.L."/>
            <person name="Yuan L."/>
            <person name="Wang Z."/>
            <person name="Xia Z."/>
            <person name="Xiao L."/>
            <person name="Anderson O.D."/>
            <person name="Ouyang S."/>
            <person name="Liang Y."/>
            <person name="Zimin A.V."/>
            <person name="Pertea G."/>
            <person name="Qi P."/>
            <person name="Bennetzen J.L."/>
            <person name="Dai X."/>
            <person name="Dawson M.W."/>
            <person name="Muller H.G."/>
            <person name="Kugler K."/>
            <person name="Rivarola-Duarte L."/>
            <person name="Spannagl M."/>
            <person name="Mayer K.F.X."/>
            <person name="Lu F.H."/>
            <person name="Bevan M.W."/>
            <person name="Leroy P."/>
            <person name="Li P."/>
            <person name="You F.M."/>
            <person name="Sun Q."/>
            <person name="Liu Z."/>
            <person name="Lyons E."/>
            <person name="Wicker T."/>
            <person name="Salzberg S.L."/>
            <person name="Devos K.M."/>
            <person name="Dvorak J."/>
        </authorList>
    </citation>
    <scope>NUCLEOTIDE SEQUENCE [LARGE SCALE GENOMIC DNA]</scope>
    <source>
        <strain evidence="2">cv. AL8/78</strain>
    </source>
</reference>
<reference evidence="2" key="5">
    <citation type="journal article" date="2021" name="G3 (Bethesda)">
        <title>Aegilops tauschii genome assembly Aet v5.0 features greater sequence contiguity and improved annotation.</title>
        <authorList>
            <person name="Wang L."/>
            <person name="Zhu T."/>
            <person name="Rodriguez J.C."/>
            <person name="Deal K.R."/>
            <person name="Dubcovsky J."/>
            <person name="McGuire P.E."/>
            <person name="Lux T."/>
            <person name="Spannagl M."/>
            <person name="Mayer K.F.X."/>
            <person name="Baldrich P."/>
            <person name="Meyers B.C."/>
            <person name="Huo N."/>
            <person name="Gu Y.Q."/>
            <person name="Zhou H."/>
            <person name="Devos K.M."/>
            <person name="Bennetzen J.L."/>
            <person name="Unver T."/>
            <person name="Budak H."/>
            <person name="Gulick P.J."/>
            <person name="Galiba G."/>
            <person name="Kalapos B."/>
            <person name="Nelson D.R."/>
            <person name="Li P."/>
            <person name="You F.M."/>
            <person name="Luo M.C."/>
            <person name="Dvorak J."/>
        </authorList>
    </citation>
    <scope>NUCLEOTIDE SEQUENCE [LARGE SCALE GENOMIC DNA]</scope>
    <source>
        <strain evidence="2">cv. AL8/78</strain>
    </source>
</reference>
<dbReference type="InterPro" id="IPR010658">
    <property type="entry name" value="Nodulin-like"/>
</dbReference>
<evidence type="ECO:0000259" key="1">
    <source>
        <dbReference type="Pfam" id="PF06813"/>
    </source>
</evidence>
<dbReference type="STRING" id="200361.A0A453T649"/>
<reference evidence="3" key="1">
    <citation type="journal article" date="2014" name="Science">
        <title>Ancient hybridizations among the ancestral genomes of bread wheat.</title>
        <authorList>
            <consortium name="International Wheat Genome Sequencing Consortium,"/>
            <person name="Marcussen T."/>
            <person name="Sandve S.R."/>
            <person name="Heier L."/>
            <person name="Spannagl M."/>
            <person name="Pfeifer M."/>
            <person name="Jakobsen K.S."/>
            <person name="Wulff B.B."/>
            <person name="Steuernagel B."/>
            <person name="Mayer K.F."/>
            <person name="Olsen O.A."/>
        </authorList>
    </citation>
    <scope>NUCLEOTIDE SEQUENCE [LARGE SCALE GENOMIC DNA]</scope>
    <source>
        <strain evidence="3">cv. AL8/78</strain>
    </source>
</reference>
<evidence type="ECO:0000313" key="3">
    <source>
        <dbReference type="Proteomes" id="UP000015105"/>
    </source>
</evidence>
<dbReference type="Gramene" id="AET7Gv21259300.2">
    <property type="protein sequence ID" value="AET7Gv21259300.2"/>
    <property type="gene ID" value="AET7Gv21259300"/>
</dbReference>
<reference evidence="3" key="2">
    <citation type="journal article" date="2017" name="Nat. Plants">
        <title>The Aegilops tauschii genome reveals multiple impacts of transposons.</title>
        <authorList>
            <person name="Zhao G."/>
            <person name="Zou C."/>
            <person name="Li K."/>
            <person name="Wang K."/>
            <person name="Li T."/>
            <person name="Gao L."/>
            <person name="Zhang X."/>
            <person name="Wang H."/>
            <person name="Yang Z."/>
            <person name="Liu X."/>
            <person name="Jiang W."/>
            <person name="Mao L."/>
            <person name="Kong X."/>
            <person name="Jiao Y."/>
            <person name="Jia J."/>
        </authorList>
    </citation>
    <scope>NUCLEOTIDE SEQUENCE [LARGE SCALE GENOMIC DNA]</scope>
    <source>
        <strain evidence="3">cv. AL8/78</strain>
    </source>
</reference>
<keyword evidence="3" id="KW-1185">Reference proteome</keyword>
<accession>A0A453T649</accession>
<dbReference type="EnsemblPlants" id="AET7Gv21259300.2">
    <property type="protein sequence ID" value="AET7Gv21259300.2"/>
    <property type="gene ID" value="AET7Gv21259300"/>
</dbReference>
<protein>
    <recommendedName>
        <fullName evidence="1">Nodulin-like domain-containing protein</fullName>
    </recommendedName>
</protein>
<reference evidence="2" key="4">
    <citation type="submission" date="2019-03" db="UniProtKB">
        <authorList>
            <consortium name="EnsemblPlants"/>
        </authorList>
    </citation>
    <scope>IDENTIFICATION</scope>
</reference>
<dbReference type="Pfam" id="PF06813">
    <property type="entry name" value="Nodulin-like"/>
    <property type="match status" value="1"/>
</dbReference>
<feature type="domain" description="Nodulin-like" evidence="1">
    <location>
        <begin position="28"/>
        <end position="87"/>
    </location>
</feature>
<dbReference type="Proteomes" id="UP000015105">
    <property type="component" value="Chromosome 7D"/>
</dbReference>
<proteinExistence type="predicted"/>
<organism evidence="2 3">
    <name type="scientific">Aegilops tauschii subsp. strangulata</name>
    <name type="common">Goatgrass</name>
    <dbReference type="NCBI Taxonomy" id="200361"/>
    <lineage>
        <taxon>Eukaryota</taxon>
        <taxon>Viridiplantae</taxon>
        <taxon>Streptophyta</taxon>
        <taxon>Embryophyta</taxon>
        <taxon>Tracheophyta</taxon>
        <taxon>Spermatophyta</taxon>
        <taxon>Magnoliopsida</taxon>
        <taxon>Liliopsida</taxon>
        <taxon>Poales</taxon>
        <taxon>Poaceae</taxon>
        <taxon>BOP clade</taxon>
        <taxon>Pooideae</taxon>
        <taxon>Triticodae</taxon>
        <taxon>Triticeae</taxon>
        <taxon>Triticinae</taxon>
        <taxon>Aegilops</taxon>
    </lineage>
</organism>
<sequence length="88" mass="8766">KTRFVFSSSVPAGGGGDGRVAVWDAVGRWSALAASALIQLGGGSYCFGVYSPAIKASQGQGYDQSALDAVAFFDVGANAGVLSGFLSA</sequence>
<name>A0A453T649_AEGTS</name>
<evidence type="ECO:0000313" key="2">
    <source>
        <dbReference type="EnsemblPlants" id="AET7Gv21259300.2"/>
    </source>
</evidence>